<organism evidence="10 11">
    <name type="scientific">Hyalangium minutum</name>
    <dbReference type="NCBI Taxonomy" id="394096"/>
    <lineage>
        <taxon>Bacteria</taxon>
        <taxon>Pseudomonadati</taxon>
        <taxon>Myxococcota</taxon>
        <taxon>Myxococcia</taxon>
        <taxon>Myxococcales</taxon>
        <taxon>Cystobacterineae</taxon>
        <taxon>Archangiaceae</taxon>
        <taxon>Hyalangium</taxon>
    </lineage>
</organism>
<dbReference type="RefSeq" id="WP_044192313.1">
    <property type="nucleotide sequence ID" value="NZ_JMCB01000010.1"/>
</dbReference>
<dbReference type="Gene3D" id="3.40.390.10">
    <property type="entry name" value="Collagenase (Catalytic Domain)"/>
    <property type="match status" value="1"/>
</dbReference>
<feature type="domain" description="Lysine-specific metallo-endopeptidase" evidence="9">
    <location>
        <begin position="221"/>
        <end position="354"/>
    </location>
</feature>
<name>A0A085WFH7_9BACT</name>
<comment type="similarity">
    <text evidence="2">Belongs to the peptidase M35 family.</text>
</comment>
<dbReference type="SUPFAM" id="SSF55486">
    <property type="entry name" value="Metalloproteases ('zincins'), catalytic domain"/>
    <property type="match status" value="1"/>
</dbReference>
<dbReference type="GO" id="GO:0046872">
    <property type="term" value="F:metal ion binding"/>
    <property type="evidence" value="ECO:0007669"/>
    <property type="project" value="UniProtKB-KW"/>
</dbReference>
<dbReference type="Proteomes" id="UP000028725">
    <property type="component" value="Unassembled WGS sequence"/>
</dbReference>
<dbReference type="EMBL" id="JMCB01000010">
    <property type="protein sequence ID" value="KFE66440.1"/>
    <property type="molecule type" value="Genomic_DNA"/>
</dbReference>
<dbReference type="InterPro" id="IPR024079">
    <property type="entry name" value="MetalloPept_cat_dom_sf"/>
</dbReference>
<evidence type="ECO:0000259" key="9">
    <source>
        <dbReference type="SMART" id="SM01351"/>
    </source>
</evidence>
<keyword evidence="7" id="KW-0482">Metalloprotease</keyword>
<keyword evidence="5" id="KW-0378">Hydrolase</keyword>
<dbReference type="STRING" id="394096.DB31_0913"/>
<dbReference type="InterPro" id="IPR034115">
    <property type="entry name" value="M35_peptidyl-Lys"/>
</dbReference>
<evidence type="ECO:0000256" key="7">
    <source>
        <dbReference type="ARBA" id="ARBA00023049"/>
    </source>
</evidence>
<keyword evidence="4" id="KW-0479">Metal-binding</keyword>
<dbReference type="PROSITE" id="PS51257">
    <property type="entry name" value="PROKAR_LIPOPROTEIN"/>
    <property type="match status" value="1"/>
</dbReference>
<dbReference type="GO" id="GO:0004222">
    <property type="term" value="F:metalloendopeptidase activity"/>
    <property type="evidence" value="ECO:0007669"/>
    <property type="project" value="InterPro"/>
</dbReference>
<dbReference type="Gene3D" id="2.60.40.2970">
    <property type="match status" value="1"/>
</dbReference>
<accession>A0A085WFH7</accession>
<evidence type="ECO:0000256" key="3">
    <source>
        <dbReference type="ARBA" id="ARBA00022670"/>
    </source>
</evidence>
<evidence type="ECO:0000256" key="5">
    <source>
        <dbReference type="ARBA" id="ARBA00022801"/>
    </source>
</evidence>
<comment type="cofactor">
    <cofactor evidence="1">
        <name>Zn(2+)</name>
        <dbReference type="ChEBI" id="CHEBI:29105"/>
    </cofactor>
</comment>
<keyword evidence="11" id="KW-1185">Reference proteome</keyword>
<dbReference type="CDD" id="cd11306">
    <property type="entry name" value="M35_peptidyl-Lys"/>
    <property type="match status" value="1"/>
</dbReference>
<evidence type="ECO:0000256" key="6">
    <source>
        <dbReference type="ARBA" id="ARBA00022833"/>
    </source>
</evidence>
<reference evidence="10 11" key="1">
    <citation type="submission" date="2014-04" db="EMBL/GenBank/DDBJ databases">
        <title>Genome assembly of Hyalangium minutum DSM 14724.</title>
        <authorList>
            <person name="Sharma G."/>
            <person name="Subramanian S."/>
        </authorList>
    </citation>
    <scope>NUCLEOTIDE SEQUENCE [LARGE SCALE GENOMIC DNA]</scope>
    <source>
        <strain evidence="10 11">DSM 14724</strain>
    </source>
</reference>
<evidence type="ECO:0000256" key="8">
    <source>
        <dbReference type="SAM" id="MobiDB-lite"/>
    </source>
</evidence>
<evidence type="ECO:0000313" key="10">
    <source>
        <dbReference type="EMBL" id="KFE66440.1"/>
    </source>
</evidence>
<keyword evidence="3 10" id="KW-0645">Protease</keyword>
<proteinExistence type="inferred from homology"/>
<dbReference type="GO" id="GO:0006508">
    <property type="term" value="P:proteolysis"/>
    <property type="evidence" value="ECO:0007669"/>
    <property type="project" value="UniProtKB-KW"/>
</dbReference>
<dbReference type="AlphaFoldDB" id="A0A085WFH7"/>
<dbReference type="PANTHER" id="PTHR37016">
    <property type="match status" value="1"/>
</dbReference>
<dbReference type="InterPro" id="IPR029463">
    <property type="entry name" value="Lys_MEP"/>
</dbReference>
<dbReference type="SMART" id="SM01351">
    <property type="entry name" value="Aspzincin_M35"/>
    <property type="match status" value="1"/>
</dbReference>
<evidence type="ECO:0000313" key="11">
    <source>
        <dbReference type="Proteomes" id="UP000028725"/>
    </source>
</evidence>
<dbReference type="OrthoDB" id="7649992at2"/>
<gene>
    <name evidence="10" type="ORF">DB31_0913</name>
</gene>
<dbReference type="Pfam" id="PF14521">
    <property type="entry name" value="Aspzincin_M35"/>
    <property type="match status" value="1"/>
</dbReference>
<dbReference type="PATRIC" id="fig|394096.3.peg.5259"/>
<dbReference type="InterPro" id="IPR050414">
    <property type="entry name" value="Fungal_M35_metalloproteases"/>
</dbReference>
<feature type="region of interest" description="Disordered" evidence="8">
    <location>
        <begin position="337"/>
        <end position="360"/>
    </location>
</feature>
<keyword evidence="6" id="KW-0862">Zinc</keyword>
<sequence>MSNSPRSLRWLVGGLVGFSLLTGCGAPDEQAGNTEITAPEAVAGELAVSISAGTSALRASDAAAVTVTLTNVSGHSVRVLKRDTPVDGIKNDLFSVTRDGAAVAYIGRHYKWAAAQAEDFLTLAPGESLTRTVDLASAYDLAVSGNYTVGYAEAIHGGAAQFASNTVTVSIEGRPFVLPQESSERVVSPFALSTTGCTSSQASGVSSGFSGAKTYSSNALSYLTNTTPSGTARYTTWFGAYSSSGWSTAKSHFSSINSAFNNQSVVVSCACTDSAYAYVYPTQPYKIYVCNAFWSAPTTGTDSKAGTLVHEMSHFNAVAGTDDWAYGQSAAKSLAKSNPSRALDNADSHEYFAENTPAQN</sequence>
<evidence type="ECO:0000256" key="4">
    <source>
        <dbReference type="ARBA" id="ARBA00022723"/>
    </source>
</evidence>
<comment type="caution">
    <text evidence="10">The sequence shown here is derived from an EMBL/GenBank/DDBJ whole genome shotgun (WGS) entry which is preliminary data.</text>
</comment>
<dbReference type="PANTHER" id="PTHR37016:SF3">
    <property type="entry name" value="NEUTRAL PROTEASE 2-RELATED"/>
    <property type="match status" value="1"/>
</dbReference>
<evidence type="ECO:0000256" key="2">
    <source>
        <dbReference type="ARBA" id="ARBA00010279"/>
    </source>
</evidence>
<evidence type="ECO:0000256" key="1">
    <source>
        <dbReference type="ARBA" id="ARBA00001947"/>
    </source>
</evidence>
<protein>
    <submittedName>
        <fullName evidence="10">Extracellular protease</fullName>
    </submittedName>
</protein>